<gene>
    <name evidence="1" type="ORF">HMPREF1983_00749</name>
</gene>
<reference evidence="1 2" key="1">
    <citation type="submission" date="2013-08" db="EMBL/GenBank/DDBJ databases">
        <authorList>
            <person name="Weinstock G."/>
            <person name="Sodergren E."/>
            <person name="Wylie T."/>
            <person name="Fulton L."/>
            <person name="Fulton R."/>
            <person name="Fronick C."/>
            <person name="O'Laughlin M."/>
            <person name="Godfrey J."/>
            <person name="Miner T."/>
            <person name="Herter B."/>
            <person name="Appelbaum E."/>
            <person name="Cordes M."/>
            <person name="Lek S."/>
            <person name="Wollam A."/>
            <person name="Pepin K.H."/>
            <person name="Palsikar V.B."/>
            <person name="Mitreva M."/>
            <person name="Wilson R.K."/>
        </authorList>
    </citation>
    <scope>NUCLEOTIDE SEQUENCE [LARGE SCALE GENOMIC DNA]</scope>
    <source>
        <strain evidence="1 2">ATCC 700627</strain>
    </source>
</reference>
<evidence type="ECO:0000313" key="2">
    <source>
        <dbReference type="Proteomes" id="UP000016637"/>
    </source>
</evidence>
<dbReference type="EMBL" id="AWVP01000045">
    <property type="protein sequence ID" value="ERK58602.1"/>
    <property type="molecule type" value="Genomic_DNA"/>
</dbReference>
<name>U2S719_9BACL</name>
<accession>U2S719</accession>
<organism evidence="1 2">
    <name type="scientific">Gemella bergeri ATCC 700627</name>
    <dbReference type="NCBI Taxonomy" id="1321820"/>
    <lineage>
        <taxon>Bacteria</taxon>
        <taxon>Bacillati</taxon>
        <taxon>Bacillota</taxon>
        <taxon>Bacilli</taxon>
        <taxon>Bacillales</taxon>
        <taxon>Gemellaceae</taxon>
        <taxon>Gemella</taxon>
    </lineage>
</organism>
<dbReference type="Proteomes" id="UP000016637">
    <property type="component" value="Unassembled WGS sequence"/>
</dbReference>
<dbReference type="PATRIC" id="fig|1321820.3.peg.732"/>
<keyword evidence="2" id="KW-1185">Reference proteome</keyword>
<dbReference type="eggNOG" id="ENOG5030P9Y">
    <property type="taxonomic scope" value="Bacteria"/>
</dbReference>
<protein>
    <submittedName>
        <fullName evidence="1">Uncharacterized protein</fullName>
    </submittedName>
</protein>
<comment type="caution">
    <text evidence="1">The sequence shown here is derived from an EMBL/GenBank/DDBJ whole genome shotgun (WGS) entry which is preliminary data.</text>
</comment>
<proteinExistence type="predicted"/>
<evidence type="ECO:0000313" key="1">
    <source>
        <dbReference type="EMBL" id="ERK58602.1"/>
    </source>
</evidence>
<dbReference type="HOGENOM" id="CLU_1945672_0_0_9"/>
<sequence length="135" mass="16300">MGTYSYNKKFIEKLNLFKIKEHYDFNNEEYNKAIFFALSSLEKHIKEFSTNNIKTKSLLFGDYYSFEYYSLLKKDSVKLKKLTDVMKIGYQKLLNNNSSVDKFIINIIYVWFEFYGKKIDNDDRNFIKKVVWAEN</sequence>
<dbReference type="AlphaFoldDB" id="U2S719"/>
<dbReference type="RefSeq" id="WP_021753394.1">
    <property type="nucleotide sequence ID" value="NZ_KI271861.1"/>
</dbReference>